<dbReference type="InterPro" id="IPR018865">
    <property type="entry name" value="STK19-like"/>
</dbReference>
<evidence type="ECO:0000313" key="3">
    <source>
        <dbReference type="Proteomes" id="UP000603453"/>
    </source>
</evidence>
<comment type="caution">
    <text evidence="2">The sequence shown here is derived from an EMBL/GenBank/DDBJ whole genome shotgun (WGS) entry which is preliminary data.</text>
</comment>
<proteinExistence type="inferred from homology"/>
<dbReference type="Pfam" id="PF10494">
    <property type="entry name" value="Stk19"/>
    <property type="match status" value="1"/>
</dbReference>
<sequence>MINSTYAGKVKKPDVYGIRKRKAKQIQHHDDDDDDDFPITTTTMEDWNINSDTISAAEYLTGMKCSFGLCLSHQIYSILENHTTVDRELQEAIQAKTWRKFHIMGSLEDEYLLSQTDTYLSHVRGQRNDDPIVFDRFEKVIEKYISTSIKKEILRSEFEYNEKQVSFLVSRGFLLPHMNTPDLYWFSIPRQGKFMSNLSNGRTEILRIIKKRPTRDIMEKMLKQKKLVKTKFMMEFLMHDLIGSGRVEK</sequence>
<dbReference type="EMBL" id="JAEPRD010000197">
    <property type="protein sequence ID" value="KAG2194390.1"/>
    <property type="molecule type" value="Genomic_DNA"/>
</dbReference>
<keyword evidence="3" id="KW-1185">Reference proteome</keyword>
<protein>
    <submittedName>
        <fullName evidence="2">Uncharacterized protein</fullName>
    </submittedName>
</protein>
<dbReference type="PANTHER" id="PTHR15243">
    <property type="entry name" value="SERINE/THREONINE-PROTEIN KINASE 19"/>
    <property type="match status" value="1"/>
</dbReference>
<evidence type="ECO:0000256" key="1">
    <source>
        <dbReference type="ARBA" id="ARBA00093458"/>
    </source>
</evidence>
<organism evidence="2 3">
    <name type="scientific">Mucor saturninus</name>
    <dbReference type="NCBI Taxonomy" id="64648"/>
    <lineage>
        <taxon>Eukaryota</taxon>
        <taxon>Fungi</taxon>
        <taxon>Fungi incertae sedis</taxon>
        <taxon>Mucoromycota</taxon>
        <taxon>Mucoromycotina</taxon>
        <taxon>Mucoromycetes</taxon>
        <taxon>Mucorales</taxon>
        <taxon>Mucorineae</taxon>
        <taxon>Mucoraceae</taxon>
        <taxon>Mucor</taxon>
    </lineage>
</organism>
<accession>A0A8H7USX7</accession>
<dbReference type="PANTHER" id="PTHR15243:SF0">
    <property type="entry name" value="SERINE_THREONINE-PROTEIN KINASE 19"/>
    <property type="match status" value="1"/>
</dbReference>
<comment type="similarity">
    <text evidence="1">Belongs to the STK19 family.</text>
</comment>
<reference evidence="2" key="1">
    <citation type="submission" date="2020-12" db="EMBL/GenBank/DDBJ databases">
        <title>Metabolic potential, ecology and presence of endohyphal bacteria is reflected in genomic diversity of Mucoromycotina.</title>
        <authorList>
            <person name="Muszewska A."/>
            <person name="Okrasinska A."/>
            <person name="Steczkiewicz K."/>
            <person name="Drgas O."/>
            <person name="Orlowska M."/>
            <person name="Perlinska-Lenart U."/>
            <person name="Aleksandrzak-Piekarczyk T."/>
            <person name="Szatraj K."/>
            <person name="Zielenkiewicz U."/>
            <person name="Pilsyk S."/>
            <person name="Malc E."/>
            <person name="Mieczkowski P."/>
            <person name="Kruszewska J.S."/>
            <person name="Biernat P."/>
            <person name="Pawlowska J."/>
        </authorList>
    </citation>
    <scope>NUCLEOTIDE SEQUENCE</scope>
    <source>
        <strain evidence="2">WA0000017839</strain>
    </source>
</reference>
<dbReference type="Proteomes" id="UP000603453">
    <property type="component" value="Unassembled WGS sequence"/>
</dbReference>
<name>A0A8H7USX7_9FUNG</name>
<dbReference type="AlphaFoldDB" id="A0A8H7USX7"/>
<gene>
    <name evidence="2" type="ORF">INT47_006705</name>
</gene>
<evidence type="ECO:0000313" key="2">
    <source>
        <dbReference type="EMBL" id="KAG2194390.1"/>
    </source>
</evidence>
<dbReference type="OrthoDB" id="10261701at2759"/>
<dbReference type="GO" id="GO:0046579">
    <property type="term" value="P:positive regulation of Ras protein signal transduction"/>
    <property type="evidence" value="ECO:0007669"/>
    <property type="project" value="TreeGrafter"/>
</dbReference>